<feature type="binding site" evidence="6">
    <location>
        <position position="188"/>
    </location>
    <ligand>
        <name>molybdate</name>
        <dbReference type="ChEBI" id="CHEBI:36264"/>
    </ligand>
</feature>
<dbReference type="InterPro" id="IPR005950">
    <property type="entry name" value="ModA"/>
</dbReference>
<sequence length="250" mass="25541">MIRNLLLLFMLCLSGCGAEPPRAPVVLAAASLQEALTEAADAWAAQGHPRPVLSFAASSALARQIEGGAPADLFLSADEEWMDALGAKGLIDPASRASFLGNRLVLIAPAAARTALAVGPGMAIGAALGDGRLAIADPAGVPAGRYAKAALTALGVWRQVAERIAAAENVRAALALVERGEAPLGIVYETDAAASKTVRVVGVFPASSYPPITYPIARLNTASAPDADAFRAYLIGPALPIFRAHGFTAP</sequence>
<evidence type="ECO:0000256" key="2">
    <source>
        <dbReference type="ARBA" id="ARBA00022505"/>
    </source>
</evidence>
<name>W0A8S1_9SPHN</name>
<dbReference type="GO" id="GO:0030288">
    <property type="term" value="C:outer membrane-bounded periplasmic space"/>
    <property type="evidence" value="ECO:0007669"/>
    <property type="project" value="TreeGrafter"/>
</dbReference>
<keyword evidence="4 7" id="KW-0732">Signal</keyword>
<dbReference type="KEGG" id="ssan:NX02_05785"/>
<dbReference type="OrthoDB" id="9785015at2"/>
<dbReference type="AlphaFoldDB" id="W0A8S1"/>
<dbReference type="InterPro" id="IPR050682">
    <property type="entry name" value="ModA/WtpA"/>
</dbReference>
<dbReference type="GO" id="GO:0030973">
    <property type="term" value="F:molybdate ion binding"/>
    <property type="evidence" value="ECO:0007669"/>
    <property type="project" value="TreeGrafter"/>
</dbReference>
<organism evidence="8 9">
    <name type="scientific">Sphingomonas sanxanigenens DSM 19645 = NX02</name>
    <dbReference type="NCBI Taxonomy" id="1123269"/>
    <lineage>
        <taxon>Bacteria</taxon>
        <taxon>Pseudomonadati</taxon>
        <taxon>Pseudomonadota</taxon>
        <taxon>Alphaproteobacteria</taxon>
        <taxon>Sphingomonadales</taxon>
        <taxon>Sphingomonadaceae</taxon>
        <taxon>Sphingomonas</taxon>
    </lineage>
</organism>
<dbReference type="HOGENOM" id="CLU_065520_3_0_5"/>
<evidence type="ECO:0000256" key="3">
    <source>
        <dbReference type="ARBA" id="ARBA00022723"/>
    </source>
</evidence>
<keyword evidence="9" id="KW-1185">Reference proteome</keyword>
<comment type="similarity">
    <text evidence="1">Belongs to the bacterial solute-binding protein ModA family.</text>
</comment>
<dbReference type="STRING" id="1123269.NX02_05785"/>
<proteinExistence type="inferred from homology"/>
<keyword evidence="2 6" id="KW-0500">Molybdenum</keyword>
<feature type="binding site" evidence="6">
    <location>
        <position position="143"/>
    </location>
    <ligand>
        <name>molybdate</name>
        <dbReference type="ChEBI" id="CHEBI:36264"/>
    </ligand>
</feature>
<dbReference type="GO" id="GO:0015689">
    <property type="term" value="P:molybdate ion transport"/>
    <property type="evidence" value="ECO:0007669"/>
    <property type="project" value="InterPro"/>
</dbReference>
<feature type="binding site" evidence="6">
    <location>
        <position position="58"/>
    </location>
    <ligand>
        <name>molybdate</name>
        <dbReference type="ChEBI" id="CHEBI:36264"/>
    </ligand>
</feature>
<dbReference type="Pfam" id="PF13531">
    <property type="entry name" value="SBP_bac_11"/>
    <property type="match status" value="1"/>
</dbReference>
<dbReference type="Gene3D" id="3.40.190.10">
    <property type="entry name" value="Periplasmic binding protein-like II"/>
    <property type="match status" value="2"/>
</dbReference>
<comment type="subunit">
    <text evidence="5">The complex is composed of two ATP-binding proteins (ModC), two transmembrane proteins (ModB) and a solute-binding protein (ModA).</text>
</comment>
<dbReference type="GO" id="GO:1901359">
    <property type="term" value="F:tungstate binding"/>
    <property type="evidence" value="ECO:0007669"/>
    <property type="project" value="UniProtKB-ARBA"/>
</dbReference>
<dbReference type="NCBIfam" id="TIGR01256">
    <property type="entry name" value="modA"/>
    <property type="match status" value="1"/>
</dbReference>
<evidence type="ECO:0000256" key="4">
    <source>
        <dbReference type="ARBA" id="ARBA00022729"/>
    </source>
</evidence>
<keyword evidence="3 6" id="KW-0479">Metal-binding</keyword>
<feature type="chain" id="PRO_5004786054" description="Molybdenum ABC transporter substrate-binding protein" evidence="7">
    <location>
        <begin position="19"/>
        <end position="250"/>
    </location>
</feature>
<evidence type="ECO:0008006" key="10">
    <source>
        <dbReference type="Google" id="ProtNLM"/>
    </source>
</evidence>
<evidence type="ECO:0000256" key="7">
    <source>
        <dbReference type="SAM" id="SignalP"/>
    </source>
</evidence>
<dbReference type="PANTHER" id="PTHR30632:SF17">
    <property type="entry name" value="MOLYBDATE-BINDING PROTEIN MODA"/>
    <property type="match status" value="1"/>
</dbReference>
<gene>
    <name evidence="8" type="ORF">NX02_05785</name>
</gene>
<evidence type="ECO:0000313" key="8">
    <source>
        <dbReference type="EMBL" id="AHE52892.1"/>
    </source>
</evidence>
<dbReference type="PANTHER" id="PTHR30632">
    <property type="entry name" value="MOLYBDATE-BINDING PERIPLASMIC PROTEIN"/>
    <property type="match status" value="1"/>
</dbReference>
<dbReference type="GO" id="GO:0046872">
    <property type="term" value="F:metal ion binding"/>
    <property type="evidence" value="ECO:0007669"/>
    <property type="project" value="UniProtKB-KW"/>
</dbReference>
<dbReference type="Proteomes" id="UP000018851">
    <property type="component" value="Chromosome"/>
</dbReference>
<feature type="binding site" evidence="6">
    <location>
        <position position="170"/>
    </location>
    <ligand>
        <name>molybdate</name>
        <dbReference type="ChEBI" id="CHEBI:36264"/>
    </ligand>
</feature>
<dbReference type="RefSeq" id="WP_039996417.1">
    <property type="nucleotide sequence ID" value="NZ_CP006644.1"/>
</dbReference>
<accession>W0A8S1</accession>
<dbReference type="PIRSF" id="PIRSF004846">
    <property type="entry name" value="ModA"/>
    <property type="match status" value="1"/>
</dbReference>
<dbReference type="EMBL" id="CP006644">
    <property type="protein sequence ID" value="AHE52892.1"/>
    <property type="molecule type" value="Genomic_DNA"/>
</dbReference>
<evidence type="ECO:0000256" key="5">
    <source>
        <dbReference type="ARBA" id="ARBA00062515"/>
    </source>
</evidence>
<feature type="binding site" evidence="6">
    <location>
        <position position="31"/>
    </location>
    <ligand>
        <name>molybdate</name>
        <dbReference type="ChEBI" id="CHEBI:36264"/>
    </ligand>
</feature>
<reference evidence="8" key="1">
    <citation type="submission" date="2013-07" db="EMBL/GenBank/DDBJ databases">
        <title>Completed genome of Sphingomonas sanxanigenens NX02.</title>
        <authorList>
            <person name="Ma T."/>
            <person name="Huang H."/>
            <person name="Wu M."/>
            <person name="Li X."/>
            <person name="Li G."/>
        </authorList>
    </citation>
    <scope>NUCLEOTIDE SEQUENCE [LARGE SCALE GENOMIC DNA]</scope>
    <source>
        <strain evidence="8">NX02</strain>
    </source>
</reference>
<dbReference type="FunFam" id="3.40.190.10:FF:000035">
    <property type="entry name" value="Molybdate ABC transporter substrate-binding protein"/>
    <property type="match status" value="1"/>
</dbReference>
<evidence type="ECO:0000256" key="1">
    <source>
        <dbReference type="ARBA" id="ARBA00009175"/>
    </source>
</evidence>
<evidence type="ECO:0000256" key="6">
    <source>
        <dbReference type="PIRSR" id="PIRSR004846-1"/>
    </source>
</evidence>
<protein>
    <recommendedName>
        <fullName evidence="10">Molybdenum ABC transporter substrate-binding protein</fullName>
    </recommendedName>
</protein>
<evidence type="ECO:0000313" key="9">
    <source>
        <dbReference type="Proteomes" id="UP000018851"/>
    </source>
</evidence>
<dbReference type="SUPFAM" id="SSF53850">
    <property type="entry name" value="Periplasmic binding protein-like II"/>
    <property type="match status" value="1"/>
</dbReference>
<feature type="signal peptide" evidence="7">
    <location>
        <begin position="1"/>
        <end position="18"/>
    </location>
</feature>
<dbReference type="PATRIC" id="fig|1123269.5.peg.1117"/>
<dbReference type="eggNOG" id="COG0725">
    <property type="taxonomic scope" value="Bacteria"/>
</dbReference>